<evidence type="ECO:0000313" key="3">
    <source>
        <dbReference type="Proteomes" id="UP000216225"/>
    </source>
</evidence>
<feature type="transmembrane region" description="Helical" evidence="1">
    <location>
        <begin position="239"/>
        <end position="258"/>
    </location>
</feature>
<protein>
    <recommendedName>
        <fullName evidence="4">Inner membrane transmembrane protein</fullName>
    </recommendedName>
</protein>
<dbReference type="AlphaFoldDB" id="A0A3R7EE91"/>
<sequence>MIHPTPAIVAQSAVRPLPRWALLLLCLAYAIPGFVGRAPWRHADVASFGYMHELALGHTDWMNPLLAGMPPDGDGLLPYWLGAWAIDALQGWLSPAMAARLPFIALLLLTLSATWYGVYYLARGPGAQPVAFAFGGEAKPADYARAIADAGLLALIASLGLAQLSHETTGYLTQLCGTALLFAAGAAMPWRMAWPVAAAAAGLLGLVLSGAPTLSVLLGLGCAWLVWCGKEAPMPRRGAASAVLLALTLGAALLAWLLDLWAWRIEGFDDGKEWYSLLRLFIWFSWPAWPLALWTLWRWRHLIASRQWHRHLLLPLWFVLVAVGATLTTRPSDRALLLGLPALATLAAFALPTLRRSISALIDWFTLLFFSASAIAIWVIWLSVQTGVPAKPAANVARLAPGYEPAFSALAFGVALAATAAWCALVAWRTARNRPAIWKSLVLPASGATLGWLLMMTLWLPLLNYGRSMEAQVAGVAAAITDRQGCVASYGLSRAQIAALTYHGQLRVEAVSELPLCDWAVADAAMGPAVATLLPPAEWRTVASIGRPTDRNDRILVLRRVDVER</sequence>
<keyword evidence="1" id="KW-1133">Transmembrane helix</keyword>
<feature type="transmembrane region" description="Helical" evidence="1">
    <location>
        <begin position="278"/>
        <end position="299"/>
    </location>
</feature>
<feature type="transmembrane region" description="Helical" evidence="1">
    <location>
        <begin position="361"/>
        <end position="381"/>
    </location>
</feature>
<feature type="transmembrane region" description="Helical" evidence="1">
    <location>
        <begin position="196"/>
        <end position="227"/>
    </location>
</feature>
<accession>A0A3R7EE91</accession>
<organism evidence="2 3">
    <name type="scientific">Alicycliphilus denitrificans</name>
    <dbReference type="NCBI Taxonomy" id="179636"/>
    <lineage>
        <taxon>Bacteria</taxon>
        <taxon>Pseudomonadati</taxon>
        <taxon>Pseudomonadota</taxon>
        <taxon>Betaproteobacteria</taxon>
        <taxon>Burkholderiales</taxon>
        <taxon>Comamonadaceae</taxon>
        <taxon>Alicycliphilus</taxon>
    </lineage>
</organism>
<feature type="transmembrane region" description="Helical" evidence="1">
    <location>
        <begin position="406"/>
        <end position="428"/>
    </location>
</feature>
<comment type="caution">
    <text evidence="2">The sequence shown here is derived from an EMBL/GenBank/DDBJ whole genome shotgun (WGS) entry which is preliminary data.</text>
</comment>
<evidence type="ECO:0008006" key="4">
    <source>
        <dbReference type="Google" id="ProtNLM"/>
    </source>
</evidence>
<feature type="transmembrane region" description="Helical" evidence="1">
    <location>
        <begin position="76"/>
        <end position="94"/>
    </location>
</feature>
<feature type="transmembrane region" description="Helical" evidence="1">
    <location>
        <begin position="20"/>
        <end position="40"/>
    </location>
</feature>
<feature type="transmembrane region" description="Helical" evidence="1">
    <location>
        <begin position="335"/>
        <end position="354"/>
    </location>
</feature>
<dbReference type="RefSeq" id="WP_094438480.1">
    <property type="nucleotide sequence ID" value="NZ_NKDB02000002.1"/>
</dbReference>
<feature type="transmembrane region" description="Helical" evidence="1">
    <location>
        <begin position="311"/>
        <end position="329"/>
    </location>
</feature>
<dbReference type="EMBL" id="NKDB02000002">
    <property type="protein sequence ID" value="RKJ96948.1"/>
    <property type="molecule type" value="Genomic_DNA"/>
</dbReference>
<name>A0A3R7EE91_9BURK</name>
<gene>
    <name evidence="2" type="ORF">CE154_013160</name>
</gene>
<evidence type="ECO:0000256" key="1">
    <source>
        <dbReference type="SAM" id="Phobius"/>
    </source>
</evidence>
<reference evidence="2 3" key="1">
    <citation type="submission" date="2018-09" db="EMBL/GenBank/DDBJ databases">
        <title>Genome comparison of Alicycliphilus sp. BQ1, a polyurethanolytic bacterium, with its closest phylogenetic relatives Alicycliphilus denitrificans BC and K601, unable to attack polyurethane.</title>
        <authorList>
            <person name="Loza-Tavera H."/>
            <person name="Lozano L."/>
            <person name="Cevallos M."/>
            <person name="Maya-Lucas O."/>
            <person name="Garcia-Mena J."/>
            <person name="Hernandez J."/>
        </authorList>
    </citation>
    <scope>NUCLEOTIDE SEQUENCE [LARGE SCALE GENOMIC DNA]</scope>
    <source>
        <strain evidence="2 3">BQ1</strain>
    </source>
</reference>
<feature type="transmembrane region" description="Helical" evidence="1">
    <location>
        <begin position="171"/>
        <end position="190"/>
    </location>
</feature>
<dbReference type="Proteomes" id="UP000216225">
    <property type="component" value="Unassembled WGS sequence"/>
</dbReference>
<keyword evidence="1" id="KW-0812">Transmembrane</keyword>
<feature type="transmembrane region" description="Helical" evidence="1">
    <location>
        <begin position="101"/>
        <end position="122"/>
    </location>
</feature>
<proteinExistence type="predicted"/>
<feature type="transmembrane region" description="Helical" evidence="1">
    <location>
        <begin position="440"/>
        <end position="462"/>
    </location>
</feature>
<keyword evidence="1" id="KW-0472">Membrane</keyword>
<evidence type="ECO:0000313" key="2">
    <source>
        <dbReference type="EMBL" id="RKJ96948.1"/>
    </source>
</evidence>
<feature type="transmembrane region" description="Helical" evidence="1">
    <location>
        <begin position="142"/>
        <end position="164"/>
    </location>
</feature>